<dbReference type="SMART" id="SM00408">
    <property type="entry name" value="IGc2"/>
    <property type="match status" value="3"/>
</dbReference>
<gene>
    <name evidence="11" type="ORF">TCAL_08712</name>
</gene>
<dbReference type="GO" id="GO:0043005">
    <property type="term" value="C:neuron projection"/>
    <property type="evidence" value="ECO:0007669"/>
    <property type="project" value="TreeGrafter"/>
</dbReference>
<dbReference type="PROSITE" id="PS50835">
    <property type="entry name" value="IG_LIKE"/>
    <property type="match status" value="3"/>
</dbReference>
<keyword evidence="4" id="KW-0677">Repeat</keyword>
<dbReference type="InterPro" id="IPR013106">
    <property type="entry name" value="Ig_V-set"/>
</dbReference>
<keyword evidence="6" id="KW-1015">Disulfide bond</keyword>
<keyword evidence="12" id="KW-1185">Reference proteome</keyword>
<feature type="domain" description="Ig-like" evidence="10">
    <location>
        <begin position="223"/>
        <end position="317"/>
    </location>
</feature>
<evidence type="ECO:0000256" key="5">
    <source>
        <dbReference type="ARBA" id="ARBA00023136"/>
    </source>
</evidence>
<evidence type="ECO:0000259" key="10">
    <source>
        <dbReference type="PROSITE" id="PS50835"/>
    </source>
</evidence>
<dbReference type="OrthoDB" id="10010359at2759"/>
<feature type="chain" id="PRO_5022164917" description="Ig-like domain-containing protein" evidence="9">
    <location>
        <begin position="20"/>
        <end position="359"/>
    </location>
</feature>
<feature type="signal peptide" evidence="9">
    <location>
        <begin position="1"/>
        <end position="19"/>
    </location>
</feature>
<keyword evidence="3 9" id="KW-0732">Signal</keyword>
<dbReference type="InterPro" id="IPR007110">
    <property type="entry name" value="Ig-like_dom"/>
</dbReference>
<dbReference type="InterPro" id="IPR013783">
    <property type="entry name" value="Ig-like_fold"/>
</dbReference>
<name>A0A553P0J8_TIGCA</name>
<dbReference type="InterPro" id="IPR051170">
    <property type="entry name" value="Neural/epithelial_adhesion"/>
</dbReference>
<evidence type="ECO:0000256" key="7">
    <source>
        <dbReference type="ARBA" id="ARBA00023180"/>
    </source>
</evidence>
<feature type="domain" description="Ig-like" evidence="10">
    <location>
        <begin position="131"/>
        <end position="217"/>
    </location>
</feature>
<dbReference type="InterPro" id="IPR003599">
    <property type="entry name" value="Ig_sub"/>
</dbReference>
<keyword evidence="2" id="KW-1003">Cell membrane</keyword>
<evidence type="ECO:0000256" key="4">
    <source>
        <dbReference type="ARBA" id="ARBA00022737"/>
    </source>
</evidence>
<evidence type="ECO:0000256" key="2">
    <source>
        <dbReference type="ARBA" id="ARBA00022475"/>
    </source>
</evidence>
<dbReference type="SUPFAM" id="SSF48726">
    <property type="entry name" value="Immunoglobulin"/>
    <property type="match status" value="3"/>
</dbReference>
<dbReference type="Pfam" id="PF07686">
    <property type="entry name" value="V-set"/>
    <property type="match status" value="1"/>
</dbReference>
<dbReference type="SMART" id="SM00409">
    <property type="entry name" value="IG"/>
    <property type="match status" value="3"/>
</dbReference>
<dbReference type="PANTHER" id="PTHR12231">
    <property type="entry name" value="CTX-RELATED TYPE I TRANSMEMBRANE PROTEIN"/>
    <property type="match status" value="1"/>
</dbReference>
<dbReference type="Pfam" id="PF13927">
    <property type="entry name" value="Ig_3"/>
    <property type="match status" value="2"/>
</dbReference>
<dbReference type="Proteomes" id="UP000318571">
    <property type="component" value="Chromosome 9"/>
</dbReference>
<accession>A0A553P0J8</accession>
<reference evidence="11 12" key="1">
    <citation type="journal article" date="2018" name="Nat. Ecol. Evol.">
        <title>Genomic signatures of mitonuclear coevolution across populations of Tigriopus californicus.</title>
        <authorList>
            <person name="Barreto F.S."/>
            <person name="Watson E.T."/>
            <person name="Lima T.G."/>
            <person name="Willett C.S."/>
            <person name="Edmands S."/>
            <person name="Li W."/>
            <person name="Burton R.S."/>
        </authorList>
    </citation>
    <scope>NUCLEOTIDE SEQUENCE [LARGE SCALE GENOMIC DNA]</scope>
    <source>
        <strain evidence="11 12">San Diego</strain>
    </source>
</reference>
<dbReference type="PANTHER" id="PTHR12231:SF220">
    <property type="entry name" value="LACHESIN"/>
    <property type="match status" value="1"/>
</dbReference>
<dbReference type="STRING" id="6832.A0A553P0J8"/>
<dbReference type="OMA" id="HINEARW"/>
<dbReference type="AlphaFoldDB" id="A0A553P0J8"/>
<organism evidence="11 12">
    <name type="scientific">Tigriopus californicus</name>
    <name type="common">Marine copepod</name>
    <dbReference type="NCBI Taxonomy" id="6832"/>
    <lineage>
        <taxon>Eukaryota</taxon>
        <taxon>Metazoa</taxon>
        <taxon>Ecdysozoa</taxon>
        <taxon>Arthropoda</taxon>
        <taxon>Crustacea</taxon>
        <taxon>Multicrustacea</taxon>
        <taxon>Hexanauplia</taxon>
        <taxon>Copepoda</taxon>
        <taxon>Harpacticoida</taxon>
        <taxon>Harpacticidae</taxon>
        <taxon>Tigriopus</taxon>
    </lineage>
</organism>
<feature type="domain" description="Ig-like" evidence="10">
    <location>
        <begin position="23"/>
        <end position="126"/>
    </location>
</feature>
<dbReference type="InterPro" id="IPR003598">
    <property type="entry name" value="Ig_sub2"/>
</dbReference>
<dbReference type="EMBL" id="VCGU01000009">
    <property type="protein sequence ID" value="TRY71209.1"/>
    <property type="molecule type" value="Genomic_DNA"/>
</dbReference>
<evidence type="ECO:0000256" key="6">
    <source>
        <dbReference type="ARBA" id="ARBA00023157"/>
    </source>
</evidence>
<dbReference type="GO" id="GO:0005886">
    <property type="term" value="C:plasma membrane"/>
    <property type="evidence" value="ECO:0007669"/>
    <property type="project" value="UniProtKB-SubCell"/>
</dbReference>
<comment type="subcellular location">
    <subcellularLocation>
        <location evidence="1">Cell membrane</location>
    </subcellularLocation>
</comment>
<keyword evidence="5" id="KW-0472">Membrane</keyword>
<evidence type="ECO:0000256" key="8">
    <source>
        <dbReference type="ARBA" id="ARBA00023319"/>
    </source>
</evidence>
<protein>
    <recommendedName>
        <fullName evidence="10">Ig-like domain-containing protein</fullName>
    </recommendedName>
</protein>
<keyword evidence="8" id="KW-0393">Immunoglobulin domain</keyword>
<keyword evidence="7" id="KW-0325">Glycoprotein</keyword>
<evidence type="ECO:0000256" key="3">
    <source>
        <dbReference type="ARBA" id="ARBA00022729"/>
    </source>
</evidence>
<evidence type="ECO:0000256" key="1">
    <source>
        <dbReference type="ARBA" id="ARBA00004236"/>
    </source>
</evidence>
<dbReference type="InterPro" id="IPR036179">
    <property type="entry name" value="Ig-like_dom_sf"/>
</dbReference>
<sequence length="359" mass="40216">MKWLLKFMLCVSVFKLSSSQKTPQISYVTPSLTTDIGGEAKLECTIVDRQDYPILWTRVGKGGQNFPIATGPKLLLKDQRFDLELNEKSGQYILSIRDVQPSDASSYLCQIVAGYNSMVTATVELSVKLPPVISDNTTRSFRVTAGEKVEMECQSNGFPTPRITWTREDGRMMPNGQEEIITPRKLIINQVRREDTGKYLCWAKNGVGPGDEHRMLTLEVEYPPIIEVPRPKIPQALNHETELTCKIQAFPPPAIHWRQGSEEISNSPMYHVSHFASQNDLTTSVVKILSIDESHYGNYTCEAVNRHGKATQTIELYQSQIPICPPVCGDLDLSNSALNRHGKSLLVVVVLANIFNQIL</sequence>
<evidence type="ECO:0000256" key="9">
    <source>
        <dbReference type="SAM" id="SignalP"/>
    </source>
</evidence>
<evidence type="ECO:0000313" key="12">
    <source>
        <dbReference type="Proteomes" id="UP000318571"/>
    </source>
</evidence>
<comment type="caution">
    <text evidence="11">The sequence shown here is derived from an EMBL/GenBank/DDBJ whole genome shotgun (WGS) entry which is preliminary data.</text>
</comment>
<evidence type="ECO:0000313" key="11">
    <source>
        <dbReference type="EMBL" id="TRY71209.1"/>
    </source>
</evidence>
<dbReference type="Gene3D" id="2.60.40.10">
    <property type="entry name" value="Immunoglobulins"/>
    <property type="match status" value="3"/>
</dbReference>
<dbReference type="FunFam" id="2.60.40.10:FF:000328">
    <property type="entry name" value="CLUMA_CG000981, isoform A"/>
    <property type="match status" value="1"/>
</dbReference>
<proteinExistence type="predicted"/>